<evidence type="ECO:0000313" key="1">
    <source>
        <dbReference type="Proteomes" id="UP000887578"/>
    </source>
</evidence>
<reference evidence="2" key="1">
    <citation type="submission" date="2022-11" db="UniProtKB">
        <authorList>
            <consortium name="WormBaseParasite"/>
        </authorList>
    </citation>
    <scope>IDENTIFICATION</scope>
</reference>
<dbReference type="InterPro" id="IPR002083">
    <property type="entry name" value="MATH/TRAF_dom"/>
</dbReference>
<keyword evidence="1" id="KW-1185">Reference proteome</keyword>
<proteinExistence type="predicted"/>
<dbReference type="WBParaSite" id="PDA_v2.g25008.t1">
    <property type="protein sequence ID" value="PDA_v2.g25008.t1"/>
    <property type="gene ID" value="PDA_v2.g25008"/>
</dbReference>
<accession>A0A914Q1I6</accession>
<dbReference type="CDD" id="cd00121">
    <property type="entry name" value="MATH"/>
    <property type="match status" value="1"/>
</dbReference>
<organism evidence="1 2">
    <name type="scientific">Panagrolaimus davidi</name>
    <dbReference type="NCBI Taxonomy" id="227884"/>
    <lineage>
        <taxon>Eukaryota</taxon>
        <taxon>Metazoa</taxon>
        <taxon>Ecdysozoa</taxon>
        <taxon>Nematoda</taxon>
        <taxon>Chromadorea</taxon>
        <taxon>Rhabditida</taxon>
        <taxon>Tylenchina</taxon>
        <taxon>Panagrolaimomorpha</taxon>
        <taxon>Panagrolaimoidea</taxon>
        <taxon>Panagrolaimidae</taxon>
        <taxon>Panagrolaimus</taxon>
    </lineage>
</organism>
<dbReference type="Gene3D" id="2.60.210.10">
    <property type="entry name" value="Apoptosis, Tumor Necrosis Factor Receptor Associated Protein 2, Chain A"/>
    <property type="match status" value="2"/>
</dbReference>
<dbReference type="InterPro" id="IPR008974">
    <property type="entry name" value="TRAF-like"/>
</dbReference>
<protein>
    <submittedName>
        <fullName evidence="2">MATH domain-containing protein</fullName>
    </submittedName>
</protein>
<evidence type="ECO:0000313" key="2">
    <source>
        <dbReference type="WBParaSite" id="PDA_v2.g25008.t1"/>
    </source>
</evidence>
<dbReference type="SUPFAM" id="SSF49599">
    <property type="entry name" value="TRAF domain-like"/>
    <property type="match status" value="2"/>
</dbReference>
<sequence length="324" mass="36695">MNSSFNEIVCPFEAEWKFHKADLLDLKNSEDGCLNGKCCYAYNIPGLKYFVAIYINGNAKGSCGQTWIAFHVNGSEDRKVTAEFTLSVESANHSKNLNYVYEKSIGHGTYFCKTEKFFNSKFFVNGELTIKVKGTLKTERPLISKICAPISMQWKVKEADLKSKKESSGCLYSKRINVASFSGVKYYLAIRPKFIIDENESRTQLCLHLSMEKKKKIEAVYDFSIDSANFNCGSQYVYDKSKGHGLRLYSTEDIFDPSKKYIVDGYLTINLNGILIAEKNQLFTSISENDIEPKFNLKILAAKSVIDAKDFKILIDENEIPVSS</sequence>
<dbReference type="AlphaFoldDB" id="A0A914Q1I6"/>
<dbReference type="Proteomes" id="UP000887578">
    <property type="component" value="Unplaced"/>
</dbReference>
<name>A0A914Q1I6_9BILA</name>